<feature type="compositionally biased region" description="Basic and acidic residues" evidence="1">
    <location>
        <begin position="16"/>
        <end position="33"/>
    </location>
</feature>
<sequence length="300" mass="31116">MSDSIIETSSHSRTPSKVDDTTIKGDATPKDTEGVVTRRKAAALAAAAVVIESSSGSGTGKDDAVSVEDGSVGPSTDAENAVIPSIKEQQPVKEAAVAAAAALLGSSGKDGNQGNEAEDDAAKALGLDPSPPATVLPASAQPFLADIPVEKPSASEIRRNLTPREARQLAELQYHEQLRAYQRWVAAVADAMRERATATATTTTTTAAASILEQQKGEMEDHDGEDDNAEHKVHEEAFEGDSKRSHAVVVGDGETTVSPARKAPKTSATVSVPRPDQAKEGLTESPSTMLDSANNNATIA</sequence>
<evidence type="ECO:0000256" key="1">
    <source>
        <dbReference type="SAM" id="MobiDB-lite"/>
    </source>
</evidence>
<feature type="compositionally biased region" description="Polar residues" evidence="1">
    <location>
        <begin position="284"/>
        <end position="300"/>
    </location>
</feature>
<feature type="compositionally biased region" description="Basic and acidic residues" evidence="1">
    <location>
        <begin position="229"/>
        <end position="244"/>
    </location>
</feature>
<evidence type="ECO:0000313" key="2">
    <source>
        <dbReference type="EMBL" id="EER14508.1"/>
    </source>
</evidence>
<dbReference type="Proteomes" id="UP000007800">
    <property type="component" value="Unassembled WGS sequence"/>
</dbReference>
<feature type="region of interest" description="Disordered" evidence="1">
    <location>
        <begin position="197"/>
        <end position="300"/>
    </location>
</feature>
<dbReference type="EMBL" id="GG674222">
    <property type="protein sequence ID" value="EER14508.1"/>
    <property type="molecule type" value="Genomic_DNA"/>
</dbReference>
<gene>
    <name evidence="2" type="ORF">Pmar_PMAR024395</name>
</gene>
<accession>C5KLZ3</accession>
<feature type="region of interest" description="Disordered" evidence="1">
    <location>
        <begin position="51"/>
        <end position="78"/>
    </location>
</feature>
<feature type="region of interest" description="Disordered" evidence="1">
    <location>
        <begin position="105"/>
        <end position="133"/>
    </location>
</feature>
<feature type="compositionally biased region" description="Polar residues" evidence="1">
    <location>
        <begin position="1"/>
        <end position="15"/>
    </location>
</feature>
<name>C5KLZ3_PERM5</name>
<dbReference type="RefSeq" id="XP_002782713.1">
    <property type="nucleotide sequence ID" value="XM_002782667.1"/>
</dbReference>
<protein>
    <submittedName>
        <fullName evidence="2">Uncharacterized protein</fullName>
    </submittedName>
</protein>
<keyword evidence="3" id="KW-1185">Reference proteome</keyword>
<feature type="compositionally biased region" description="Low complexity" evidence="1">
    <location>
        <begin position="197"/>
        <end position="209"/>
    </location>
</feature>
<evidence type="ECO:0000313" key="3">
    <source>
        <dbReference type="Proteomes" id="UP000007800"/>
    </source>
</evidence>
<organism evidence="3">
    <name type="scientific">Perkinsus marinus (strain ATCC 50983 / TXsc)</name>
    <dbReference type="NCBI Taxonomy" id="423536"/>
    <lineage>
        <taxon>Eukaryota</taxon>
        <taxon>Sar</taxon>
        <taxon>Alveolata</taxon>
        <taxon>Perkinsozoa</taxon>
        <taxon>Perkinsea</taxon>
        <taxon>Perkinsida</taxon>
        <taxon>Perkinsidae</taxon>
        <taxon>Perkinsus</taxon>
    </lineage>
</organism>
<dbReference type="GeneID" id="9045040"/>
<dbReference type="AlphaFoldDB" id="C5KLZ3"/>
<proteinExistence type="predicted"/>
<feature type="region of interest" description="Disordered" evidence="1">
    <location>
        <begin position="1"/>
        <end position="36"/>
    </location>
</feature>
<dbReference type="InParanoid" id="C5KLZ3"/>
<reference evidence="2 3" key="1">
    <citation type="submission" date="2008-07" db="EMBL/GenBank/DDBJ databases">
        <authorList>
            <person name="El-Sayed N."/>
            <person name="Caler E."/>
            <person name="Inman J."/>
            <person name="Amedeo P."/>
            <person name="Hass B."/>
            <person name="Wortman J."/>
        </authorList>
    </citation>
    <scope>NUCLEOTIDE SEQUENCE [LARGE SCALE GENOMIC DNA]</scope>
    <source>
        <strain evidence="3">ATCC 50983 / TXsc</strain>
    </source>
</reference>